<protein>
    <submittedName>
        <fullName evidence="1">Uncharacterized protein</fullName>
    </submittedName>
</protein>
<evidence type="ECO:0000313" key="2">
    <source>
        <dbReference type="Proteomes" id="UP000095759"/>
    </source>
</evidence>
<evidence type="ECO:0000313" key="1">
    <source>
        <dbReference type="EMBL" id="OEJ21465.1"/>
    </source>
</evidence>
<gene>
    <name evidence="1" type="ORF">AS594_38590</name>
</gene>
<sequence length="110" mass="12031">MFSSHLLCHADNGGYYVPVDMGEPLFLPEEEEVLGYGMLGSSQRLRSELVWLAPGIDIHPDGDERLSRAEQAKLVDIPPTDPLEPEKFAWAQLHAACQSSIASGHAIVFG</sequence>
<accession>A0A1E5NYS7</accession>
<name>A0A1E5NYS7_9ACTN</name>
<reference evidence="1 2" key="1">
    <citation type="submission" date="2016-08" db="EMBL/GenBank/DDBJ databases">
        <title>Complete genome sequence of Streptomyces agglomeratus strain 6-3-2, a novel anti-MRSA actinomycete isolated from Wuli of Tebit, China.</title>
        <authorList>
            <person name="Chen X."/>
        </authorList>
    </citation>
    <scope>NUCLEOTIDE SEQUENCE [LARGE SCALE GENOMIC DNA]</scope>
    <source>
        <strain evidence="1 2">6-3-2</strain>
    </source>
</reference>
<organism evidence="1 2">
    <name type="scientific">Streptomyces agglomeratus</name>
    <dbReference type="NCBI Taxonomy" id="285458"/>
    <lineage>
        <taxon>Bacteria</taxon>
        <taxon>Bacillati</taxon>
        <taxon>Actinomycetota</taxon>
        <taxon>Actinomycetes</taxon>
        <taxon>Kitasatosporales</taxon>
        <taxon>Streptomycetaceae</taxon>
        <taxon>Streptomyces</taxon>
    </lineage>
</organism>
<dbReference type="Proteomes" id="UP000095759">
    <property type="component" value="Unassembled WGS sequence"/>
</dbReference>
<dbReference type="RefSeq" id="WP_069936126.1">
    <property type="nucleotide sequence ID" value="NZ_MEHJ01000002.1"/>
</dbReference>
<proteinExistence type="predicted"/>
<dbReference type="AlphaFoldDB" id="A0A1E5NYS7"/>
<keyword evidence="2" id="KW-1185">Reference proteome</keyword>
<comment type="caution">
    <text evidence="1">The sequence shown here is derived from an EMBL/GenBank/DDBJ whole genome shotgun (WGS) entry which is preliminary data.</text>
</comment>
<dbReference type="EMBL" id="MEHJ01000002">
    <property type="protein sequence ID" value="OEJ21465.1"/>
    <property type="molecule type" value="Genomic_DNA"/>
</dbReference>